<evidence type="ECO:0000313" key="1">
    <source>
        <dbReference type="EMBL" id="JAH69699.1"/>
    </source>
</evidence>
<reference evidence="1" key="2">
    <citation type="journal article" date="2015" name="Fish Shellfish Immunol.">
        <title>Early steps in the European eel (Anguilla anguilla)-Vibrio vulnificus interaction in the gills: Role of the RtxA13 toxin.</title>
        <authorList>
            <person name="Callol A."/>
            <person name="Pajuelo D."/>
            <person name="Ebbesson L."/>
            <person name="Teles M."/>
            <person name="MacKenzie S."/>
            <person name="Amaro C."/>
        </authorList>
    </citation>
    <scope>NUCLEOTIDE SEQUENCE</scope>
</reference>
<dbReference type="EMBL" id="GBXM01038878">
    <property type="protein sequence ID" value="JAH69699.1"/>
    <property type="molecule type" value="Transcribed_RNA"/>
</dbReference>
<proteinExistence type="predicted"/>
<sequence>MLAKIVGVQHPGCMDPQIILAKTIQILCNTGRLLGPLKKCYLALSTSSARAPKRNSWVVLQVKKSFHLQK</sequence>
<accession>A0A0E9UUY4</accession>
<organism evidence="1">
    <name type="scientific">Anguilla anguilla</name>
    <name type="common">European freshwater eel</name>
    <name type="synonym">Muraena anguilla</name>
    <dbReference type="NCBI Taxonomy" id="7936"/>
    <lineage>
        <taxon>Eukaryota</taxon>
        <taxon>Metazoa</taxon>
        <taxon>Chordata</taxon>
        <taxon>Craniata</taxon>
        <taxon>Vertebrata</taxon>
        <taxon>Euteleostomi</taxon>
        <taxon>Actinopterygii</taxon>
        <taxon>Neopterygii</taxon>
        <taxon>Teleostei</taxon>
        <taxon>Anguilliformes</taxon>
        <taxon>Anguillidae</taxon>
        <taxon>Anguilla</taxon>
    </lineage>
</organism>
<reference evidence="1" key="1">
    <citation type="submission" date="2014-11" db="EMBL/GenBank/DDBJ databases">
        <authorList>
            <person name="Amaro Gonzalez C."/>
        </authorList>
    </citation>
    <scope>NUCLEOTIDE SEQUENCE</scope>
</reference>
<dbReference type="AlphaFoldDB" id="A0A0E9UUY4"/>
<name>A0A0E9UUY4_ANGAN</name>
<protein>
    <submittedName>
        <fullName evidence="1">Uncharacterized protein</fullName>
    </submittedName>
</protein>